<dbReference type="Gene3D" id="3.40.50.1820">
    <property type="entry name" value="alpha/beta hydrolase"/>
    <property type="match status" value="1"/>
</dbReference>
<gene>
    <name evidence="2" type="ORF">O4U47_01050</name>
</gene>
<sequence length="273" mass="28831">MDEPSPGTLRVPGAALHYETRGDGPLLLMIPGGSGVAEPFDGMAERLAAQFTVAVLEPRGAPRSPLDAPDAEQSPEEHADDALRLLDLLSPDAPASVFGSSSGAITALALTARRPDRVRRTVAHEPPVVEVLPDAERHRRMFDEVHRAFKSGGVEAAVGVMAEGFDAPAEAPARAPGPEAMARMHAGMPFFLDRIVPRFTRFVPDTGALRASGRLVPAHGEATRGRLPARPAERLGDLVGHPAAEFPGGHLGYTSHPEDFAEALLSLLPPETG</sequence>
<proteinExistence type="predicted"/>
<evidence type="ECO:0000313" key="2">
    <source>
        <dbReference type="EMBL" id="MDA2803083.1"/>
    </source>
</evidence>
<dbReference type="Pfam" id="PF00561">
    <property type="entry name" value="Abhydrolase_1"/>
    <property type="match status" value="1"/>
</dbReference>
<evidence type="ECO:0000259" key="1">
    <source>
        <dbReference type="Pfam" id="PF00561"/>
    </source>
</evidence>
<reference evidence="2" key="1">
    <citation type="submission" date="2023-01" db="EMBL/GenBank/DDBJ databases">
        <title>Draft genome sequence of Nocardiopsis sp. LSu2-4 isolated from halophytes.</title>
        <authorList>
            <person name="Duangmal K."/>
            <person name="Chantavorakit T."/>
        </authorList>
    </citation>
    <scope>NUCLEOTIDE SEQUENCE</scope>
    <source>
        <strain evidence="2">LSu2-4</strain>
    </source>
</reference>
<protein>
    <submittedName>
        <fullName evidence="2">Alpha/beta hydrolase</fullName>
    </submittedName>
</protein>
<dbReference type="InterPro" id="IPR000073">
    <property type="entry name" value="AB_hydrolase_1"/>
</dbReference>
<dbReference type="Proteomes" id="UP001165685">
    <property type="component" value="Unassembled WGS sequence"/>
</dbReference>
<accession>A0ABT4TEF1</accession>
<evidence type="ECO:0000313" key="3">
    <source>
        <dbReference type="Proteomes" id="UP001165685"/>
    </source>
</evidence>
<dbReference type="PANTHER" id="PTHR43433:SF5">
    <property type="entry name" value="AB HYDROLASE-1 DOMAIN-CONTAINING PROTEIN"/>
    <property type="match status" value="1"/>
</dbReference>
<keyword evidence="2" id="KW-0378">Hydrolase</keyword>
<organism evidence="2 3">
    <name type="scientific">Nocardiopsis suaedae</name>
    <dbReference type="NCBI Taxonomy" id="3018444"/>
    <lineage>
        <taxon>Bacteria</taxon>
        <taxon>Bacillati</taxon>
        <taxon>Actinomycetota</taxon>
        <taxon>Actinomycetes</taxon>
        <taxon>Streptosporangiales</taxon>
        <taxon>Nocardiopsidaceae</taxon>
        <taxon>Nocardiopsis</taxon>
    </lineage>
</organism>
<comment type="caution">
    <text evidence="2">The sequence shown here is derived from an EMBL/GenBank/DDBJ whole genome shotgun (WGS) entry which is preliminary data.</text>
</comment>
<dbReference type="InterPro" id="IPR050471">
    <property type="entry name" value="AB_hydrolase"/>
</dbReference>
<dbReference type="GO" id="GO:0016787">
    <property type="term" value="F:hydrolase activity"/>
    <property type="evidence" value="ECO:0007669"/>
    <property type="project" value="UniProtKB-KW"/>
</dbReference>
<dbReference type="EMBL" id="JAQFWP010000001">
    <property type="protein sequence ID" value="MDA2803083.1"/>
    <property type="molecule type" value="Genomic_DNA"/>
</dbReference>
<dbReference type="PANTHER" id="PTHR43433">
    <property type="entry name" value="HYDROLASE, ALPHA/BETA FOLD FAMILY PROTEIN"/>
    <property type="match status" value="1"/>
</dbReference>
<name>A0ABT4TEF1_9ACTN</name>
<dbReference type="RefSeq" id="WP_270675179.1">
    <property type="nucleotide sequence ID" value="NZ_JAQFWP010000001.1"/>
</dbReference>
<dbReference type="SUPFAM" id="SSF53474">
    <property type="entry name" value="alpha/beta-Hydrolases"/>
    <property type="match status" value="1"/>
</dbReference>
<feature type="domain" description="AB hydrolase-1" evidence="1">
    <location>
        <begin position="25"/>
        <end position="140"/>
    </location>
</feature>
<keyword evidence="3" id="KW-1185">Reference proteome</keyword>
<dbReference type="InterPro" id="IPR029058">
    <property type="entry name" value="AB_hydrolase_fold"/>
</dbReference>